<dbReference type="PROSITE" id="PS51221">
    <property type="entry name" value="TTL"/>
    <property type="match status" value="1"/>
</dbReference>
<keyword evidence="7" id="KW-0067">ATP-binding</keyword>
<keyword evidence="6" id="KW-0547">Nucleotide-binding</keyword>
<evidence type="ECO:0000313" key="12">
    <source>
        <dbReference type="EMBL" id="KAK9814201.1"/>
    </source>
</evidence>
<evidence type="ECO:0000256" key="2">
    <source>
        <dbReference type="ARBA" id="ARBA00006118"/>
    </source>
</evidence>
<dbReference type="GO" id="GO:0005874">
    <property type="term" value="C:microtubule"/>
    <property type="evidence" value="ECO:0007669"/>
    <property type="project" value="UniProtKB-KW"/>
</dbReference>
<evidence type="ECO:0000256" key="3">
    <source>
        <dbReference type="ARBA" id="ARBA00022490"/>
    </source>
</evidence>
<dbReference type="PANTHER" id="PTHR12241:SF31">
    <property type="entry name" value="POLYGLUTAMYLASE COMPLEX SUBUNIT TTLL1"/>
    <property type="match status" value="1"/>
</dbReference>
<dbReference type="GO" id="GO:0036064">
    <property type="term" value="C:ciliary basal body"/>
    <property type="evidence" value="ECO:0007669"/>
    <property type="project" value="TreeGrafter"/>
</dbReference>
<feature type="compositionally biased region" description="Low complexity" evidence="11">
    <location>
        <begin position="350"/>
        <end position="373"/>
    </location>
</feature>
<dbReference type="InterPro" id="IPR004344">
    <property type="entry name" value="TTL/TTLL_fam"/>
</dbReference>
<dbReference type="Pfam" id="PF03133">
    <property type="entry name" value="TTL"/>
    <property type="match status" value="1"/>
</dbReference>
<evidence type="ECO:0008006" key="14">
    <source>
        <dbReference type="Google" id="ProtNLM"/>
    </source>
</evidence>
<comment type="similarity">
    <text evidence="2">Belongs to the tubulin polyglutamylase family.</text>
</comment>
<dbReference type="GO" id="GO:0000226">
    <property type="term" value="P:microtubule cytoskeleton organization"/>
    <property type="evidence" value="ECO:0007669"/>
    <property type="project" value="TreeGrafter"/>
</dbReference>
<proteinExistence type="inferred from homology"/>
<organism evidence="12 13">
    <name type="scientific">[Myrmecia] bisecta</name>
    <dbReference type="NCBI Taxonomy" id="41462"/>
    <lineage>
        <taxon>Eukaryota</taxon>
        <taxon>Viridiplantae</taxon>
        <taxon>Chlorophyta</taxon>
        <taxon>core chlorophytes</taxon>
        <taxon>Trebouxiophyceae</taxon>
        <taxon>Trebouxiales</taxon>
        <taxon>Trebouxiaceae</taxon>
        <taxon>Myrmecia</taxon>
    </lineage>
</organism>
<evidence type="ECO:0000256" key="9">
    <source>
        <dbReference type="ARBA" id="ARBA00023212"/>
    </source>
</evidence>
<keyword evidence="3" id="KW-0963">Cytoplasm</keyword>
<comment type="caution">
    <text evidence="12">The sequence shown here is derived from an EMBL/GenBank/DDBJ whole genome shotgun (WGS) entry which is preliminary data.</text>
</comment>
<keyword evidence="9" id="KW-0206">Cytoskeleton</keyword>
<keyword evidence="13" id="KW-1185">Reference proteome</keyword>
<dbReference type="GO" id="GO:0005524">
    <property type="term" value="F:ATP binding"/>
    <property type="evidence" value="ECO:0007669"/>
    <property type="project" value="UniProtKB-KW"/>
</dbReference>
<dbReference type="GO" id="GO:0015631">
    <property type="term" value="F:tubulin binding"/>
    <property type="evidence" value="ECO:0007669"/>
    <property type="project" value="TreeGrafter"/>
</dbReference>
<evidence type="ECO:0000256" key="6">
    <source>
        <dbReference type="ARBA" id="ARBA00022741"/>
    </source>
</evidence>
<dbReference type="PANTHER" id="PTHR12241">
    <property type="entry name" value="TUBULIN POLYGLUTAMYLASE"/>
    <property type="match status" value="1"/>
</dbReference>
<feature type="region of interest" description="Disordered" evidence="11">
    <location>
        <begin position="415"/>
        <end position="441"/>
    </location>
</feature>
<accession>A0AAW1Q0J1</accession>
<evidence type="ECO:0000256" key="10">
    <source>
        <dbReference type="ARBA" id="ARBA00023273"/>
    </source>
</evidence>
<name>A0AAW1Q0J1_9CHLO</name>
<dbReference type="Proteomes" id="UP001489004">
    <property type="component" value="Unassembled WGS sequence"/>
</dbReference>
<protein>
    <recommendedName>
        <fullName evidence="14">Tubulin polyglutamylase TTLL1</fullName>
    </recommendedName>
</protein>
<dbReference type="GO" id="GO:0070740">
    <property type="term" value="F:tubulin-glutamic acid ligase activity"/>
    <property type="evidence" value="ECO:0007669"/>
    <property type="project" value="TreeGrafter"/>
</dbReference>
<dbReference type="EMBL" id="JALJOR010000007">
    <property type="protein sequence ID" value="KAK9814201.1"/>
    <property type="molecule type" value="Genomic_DNA"/>
</dbReference>
<dbReference type="Gene3D" id="3.30.470.20">
    <property type="entry name" value="ATP-grasp fold, B domain"/>
    <property type="match status" value="1"/>
</dbReference>
<evidence type="ECO:0000256" key="1">
    <source>
        <dbReference type="ARBA" id="ARBA00004120"/>
    </source>
</evidence>
<keyword evidence="8" id="KW-0969">Cilium</keyword>
<evidence type="ECO:0000256" key="7">
    <source>
        <dbReference type="ARBA" id="ARBA00022840"/>
    </source>
</evidence>
<comment type="subcellular location">
    <subcellularLocation>
        <location evidence="1">Cytoplasm</location>
        <location evidence="1">Cytoskeleton</location>
        <location evidence="1">Cilium basal body</location>
    </subcellularLocation>
</comment>
<evidence type="ECO:0000256" key="5">
    <source>
        <dbReference type="ARBA" id="ARBA00022701"/>
    </source>
</evidence>
<keyword evidence="4" id="KW-0436">Ligase</keyword>
<dbReference type="AlphaFoldDB" id="A0AAW1Q0J1"/>
<evidence type="ECO:0000256" key="4">
    <source>
        <dbReference type="ARBA" id="ARBA00022598"/>
    </source>
</evidence>
<feature type="compositionally biased region" description="Basic and acidic residues" evidence="11">
    <location>
        <begin position="375"/>
        <end position="385"/>
    </location>
</feature>
<evidence type="ECO:0000256" key="8">
    <source>
        <dbReference type="ARBA" id="ARBA00023069"/>
    </source>
</evidence>
<feature type="region of interest" description="Disordered" evidence="11">
    <location>
        <begin position="350"/>
        <end position="395"/>
    </location>
</feature>
<keyword evidence="10" id="KW-0966">Cell projection</keyword>
<reference evidence="12 13" key="1">
    <citation type="journal article" date="2024" name="Nat. Commun.">
        <title>Phylogenomics reveals the evolutionary origins of lichenization in chlorophyte algae.</title>
        <authorList>
            <person name="Puginier C."/>
            <person name="Libourel C."/>
            <person name="Otte J."/>
            <person name="Skaloud P."/>
            <person name="Haon M."/>
            <person name="Grisel S."/>
            <person name="Petersen M."/>
            <person name="Berrin J.G."/>
            <person name="Delaux P.M."/>
            <person name="Dal Grande F."/>
            <person name="Keller J."/>
        </authorList>
    </citation>
    <scope>NUCLEOTIDE SEQUENCE [LARGE SCALE GENOMIC DNA]</scope>
    <source>
        <strain evidence="12 13">SAG 2043</strain>
    </source>
</reference>
<sequence>MGVRWRTDFDKFVVKSSFERRGWERWAPDCEEDWDIYWANITTVKQIFSPETAVRLEPYQIINHFPNHYEITRKDLMVKNVKRYLKQVRKDGGDLDALDFVPTTFILPQDYSLFVEEFRKASSTWIMKPTSKAQGKGIFLINKLSQVKKWAAGQWPSAVRPQMENYVVSKYIDDPLLVGGKKFDLRVYVVVLSYRPLKAYMSREGFARFCNIKYTRELGEMDNQFVHLTNVAIQKHGDEYNARHGNKWPLSNLRLYLEAIRGVEATNTLFQGIKSVVINSLKACQNVMINDRHCFELYGYDIIIDQALKPWLIEVNASPSLSATTKSDRLMKCKVIHDTLQLVTTLDRNSMSASASAEPSPRPQSASAAGPASGRRTESKLEPAAERSPQTVGSLELLYDETAELEQWRARRDALLASESQKRSRRRTMIDSHATRPGSAF</sequence>
<keyword evidence="5" id="KW-0493">Microtubule</keyword>
<evidence type="ECO:0000313" key="13">
    <source>
        <dbReference type="Proteomes" id="UP001489004"/>
    </source>
</evidence>
<gene>
    <name evidence="12" type="ORF">WJX72_002184</name>
</gene>
<evidence type="ECO:0000256" key="11">
    <source>
        <dbReference type="SAM" id="MobiDB-lite"/>
    </source>
</evidence>
<dbReference type="SUPFAM" id="SSF56059">
    <property type="entry name" value="Glutathione synthetase ATP-binding domain-like"/>
    <property type="match status" value="1"/>
</dbReference>